<accession>A0A2S5SZW6</accession>
<evidence type="ECO:0000256" key="9">
    <source>
        <dbReference type="ARBA" id="ARBA00023139"/>
    </source>
</evidence>
<dbReference type="AlphaFoldDB" id="A0A2S5SZW6"/>
<dbReference type="InterPro" id="IPR004565">
    <property type="entry name" value="OM_lipoprot_LolB"/>
</dbReference>
<dbReference type="Pfam" id="PF03550">
    <property type="entry name" value="LolB"/>
    <property type="match status" value="1"/>
</dbReference>
<keyword evidence="14" id="KW-1185">Reference proteome</keyword>
<dbReference type="EMBL" id="PSNX01000001">
    <property type="protein sequence ID" value="PPE68199.1"/>
    <property type="molecule type" value="Genomic_DNA"/>
</dbReference>
<evidence type="ECO:0000256" key="11">
    <source>
        <dbReference type="ARBA" id="ARBA00023237"/>
    </source>
</evidence>
<keyword evidence="6" id="KW-0732">Signal</keyword>
<dbReference type="InterPro" id="IPR029046">
    <property type="entry name" value="LolA/LolB/LppX"/>
</dbReference>
<evidence type="ECO:0000313" key="13">
    <source>
        <dbReference type="EMBL" id="PPE68199.1"/>
    </source>
</evidence>
<dbReference type="Gene3D" id="2.50.20.10">
    <property type="entry name" value="Lipoprotein localisation LolA/LolB/LppX"/>
    <property type="match status" value="1"/>
</dbReference>
<keyword evidence="12 13" id="KW-0449">Lipoprotein</keyword>
<evidence type="ECO:0000256" key="3">
    <source>
        <dbReference type="ARBA" id="ARBA00011245"/>
    </source>
</evidence>
<comment type="subcellular location">
    <subcellularLocation>
        <location evidence="1">Cell outer membrane</location>
        <topology evidence="1">Lipid-anchor</topology>
    </subcellularLocation>
</comment>
<dbReference type="Proteomes" id="UP000238605">
    <property type="component" value="Unassembled WGS sequence"/>
</dbReference>
<evidence type="ECO:0000256" key="7">
    <source>
        <dbReference type="ARBA" id="ARBA00022927"/>
    </source>
</evidence>
<evidence type="ECO:0000256" key="1">
    <source>
        <dbReference type="ARBA" id="ARBA00004459"/>
    </source>
</evidence>
<dbReference type="PROSITE" id="PS51257">
    <property type="entry name" value="PROKAR_LIPOPROTEIN"/>
    <property type="match status" value="1"/>
</dbReference>
<keyword evidence="5" id="KW-0813">Transport</keyword>
<comment type="caution">
    <text evidence="13">The sequence shown here is derived from an EMBL/GenBank/DDBJ whole genome shotgun (WGS) entry which is preliminary data.</text>
</comment>
<comment type="subunit">
    <text evidence="3">Monomer.</text>
</comment>
<evidence type="ECO:0000256" key="5">
    <source>
        <dbReference type="ARBA" id="ARBA00022448"/>
    </source>
</evidence>
<comment type="similarity">
    <text evidence="2">Belongs to the LolB family.</text>
</comment>
<keyword evidence="9" id="KW-0564">Palmitate</keyword>
<evidence type="ECO:0000256" key="8">
    <source>
        <dbReference type="ARBA" id="ARBA00023136"/>
    </source>
</evidence>
<evidence type="ECO:0000256" key="10">
    <source>
        <dbReference type="ARBA" id="ARBA00023186"/>
    </source>
</evidence>
<dbReference type="GO" id="GO:0015031">
    <property type="term" value="P:protein transport"/>
    <property type="evidence" value="ECO:0007669"/>
    <property type="project" value="UniProtKB-KW"/>
</dbReference>
<dbReference type="SUPFAM" id="SSF89392">
    <property type="entry name" value="Prokaryotic lipoproteins and lipoprotein localization factors"/>
    <property type="match status" value="1"/>
</dbReference>
<protein>
    <recommendedName>
        <fullName evidence="4">Outer-membrane lipoprotein LolB</fullName>
    </recommendedName>
</protein>
<proteinExistence type="inferred from homology"/>
<evidence type="ECO:0000313" key="14">
    <source>
        <dbReference type="Proteomes" id="UP000238605"/>
    </source>
</evidence>
<dbReference type="OrthoDB" id="5296388at2"/>
<evidence type="ECO:0000256" key="4">
    <source>
        <dbReference type="ARBA" id="ARBA00016202"/>
    </source>
</evidence>
<keyword evidence="11" id="KW-0998">Cell outer membrane</keyword>
<sequence length="173" mass="18235">MRGVVMTLGVVLALGGCASLPAPDGSLDVAASGRLAVRVDAPEGTRASTAQFELLGRPQQGELRLSSPLGTVLAVARWQPGQAWVQAQGERRDYGNLDDLTRDLMGEALPVEALFDWLQARPWPGASSQARSDGPGFVQLGWTVGLEGAADGLIVARRSLPTPVTVRAKVDPR</sequence>
<organism evidence="13 14">
    <name type="scientific">Caldimonas caldifontis</name>
    <dbReference type="NCBI Taxonomy" id="1452508"/>
    <lineage>
        <taxon>Bacteria</taxon>
        <taxon>Pseudomonadati</taxon>
        <taxon>Pseudomonadota</taxon>
        <taxon>Betaproteobacteria</taxon>
        <taxon>Burkholderiales</taxon>
        <taxon>Sphaerotilaceae</taxon>
        <taxon>Caldimonas</taxon>
    </lineage>
</organism>
<keyword evidence="7" id="KW-0653">Protein transport</keyword>
<evidence type="ECO:0000256" key="6">
    <source>
        <dbReference type="ARBA" id="ARBA00022729"/>
    </source>
</evidence>
<keyword evidence="10" id="KW-0143">Chaperone</keyword>
<name>A0A2S5SZW6_9BURK</name>
<dbReference type="GO" id="GO:0009279">
    <property type="term" value="C:cell outer membrane"/>
    <property type="evidence" value="ECO:0007669"/>
    <property type="project" value="UniProtKB-SubCell"/>
</dbReference>
<keyword evidence="8" id="KW-0472">Membrane</keyword>
<gene>
    <name evidence="13" type="ORF">C1704_00060</name>
</gene>
<evidence type="ECO:0000256" key="2">
    <source>
        <dbReference type="ARBA" id="ARBA00009696"/>
    </source>
</evidence>
<evidence type="ECO:0000256" key="12">
    <source>
        <dbReference type="ARBA" id="ARBA00023288"/>
    </source>
</evidence>
<reference evidence="13 14" key="1">
    <citation type="submission" date="2018-02" db="EMBL/GenBank/DDBJ databases">
        <title>Reclassifiation of [Polyangium] brachysporum DSM 7029 as Guopingzhaonella breviflexa gen. nov., sp. nov., a member of the family Comamonadaceae.</title>
        <authorList>
            <person name="Tang B."/>
        </authorList>
    </citation>
    <scope>NUCLEOTIDE SEQUENCE [LARGE SCALE GENOMIC DNA]</scope>
    <source>
        <strain evidence="13 14">BCRC 80649</strain>
    </source>
</reference>